<dbReference type="InterPro" id="IPR007867">
    <property type="entry name" value="GMC_OxRtase_C"/>
</dbReference>
<evidence type="ECO:0000256" key="5">
    <source>
        <dbReference type="PIRSR" id="PIRSR000137-2"/>
    </source>
</evidence>
<dbReference type="Gene3D" id="3.50.50.60">
    <property type="entry name" value="FAD/NAD(P)-binding domain"/>
    <property type="match status" value="1"/>
</dbReference>
<dbReference type="Proteomes" id="UP001153954">
    <property type="component" value="Unassembled WGS sequence"/>
</dbReference>
<keyword evidence="4 5" id="KW-0274">FAD</keyword>
<keyword evidence="6" id="KW-0472">Membrane</keyword>
<dbReference type="Pfam" id="PF00732">
    <property type="entry name" value="GMC_oxred_N"/>
    <property type="match status" value="1"/>
</dbReference>
<reference evidence="9" key="1">
    <citation type="submission" date="2022-03" db="EMBL/GenBank/DDBJ databases">
        <authorList>
            <person name="Tunstrom K."/>
        </authorList>
    </citation>
    <scope>NUCLEOTIDE SEQUENCE</scope>
</reference>
<accession>A0AAU9V943</accession>
<dbReference type="PANTHER" id="PTHR11552">
    <property type="entry name" value="GLUCOSE-METHANOL-CHOLINE GMC OXIDOREDUCTASE"/>
    <property type="match status" value="1"/>
</dbReference>
<evidence type="ECO:0000256" key="6">
    <source>
        <dbReference type="SAM" id="Phobius"/>
    </source>
</evidence>
<gene>
    <name evidence="9" type="ORF">EEDITHA_LOCUS20835</name>
</gene>
<keyword evidence="6" id="KW-1133">Transmembrane helix</keyword>
<organism evidence="9 10">
    <name type="scientific">Euphydryas editha</name>
    <name type="common">Edith's checkerspot</name>
    <dbReference type="NCBI Taxonomy" id="104508"/>
    <lineage>
        <taxon>Eukaryota</taxon>
        <taxon>Metazoa</taxon>
        <taxon>Ecdysozoa</taxon>
        <taxon>Arthropoda</taxon>
        <taxon>Hexapoda</taxon>
        <taxon>Insecta</taxon>
        <taxon>Pterygota</taxon>
        <taxon>Neoptera</taxon>
        <taxon>Endopterygota</taxon>
        <taxon>Lepidoptera</taxon>
        <taxon>Glossata</taxon>
        <taxon>Ditrysia</taxon>
        <taxon>Papilionoidea</taxon>
        <taxon>Nymphalidae</taxon>
        <taxon>Nymphalinae</taxon>
        <taxon>Euphydryas</taxon>
    </lineage>
</organism>
<dbReference type="AlphaFoldDB" id="A0AAU9V943"/>
<feature type="transmembrane region" description="Helical" evidence="6">
    <location>
        <begin position="7"/>
        <end position="29"/>
    </location>
</feature>
<evidence type="ECO:0008006" key="11">
    <source>
        <dbReference type="Google" id="ProtNLM"/>
    </source>
</evidence>
<dbReference type="InterPro" id="IPR036188">
    <property type="entry name" value="FAD/NAD-bd_sf"/>
</dbReference>
<dbReference type="SUPFAM" id="SSF51905">
    <property type="entry name" value="FAD/NAD(P)-binding domain"/>
    <property type="match status" value="1"/>
</dbReference>
<dbReference type="Gene3D" id="3.30.560.10">
    <property type="entry name" value="Glucose Oxidase, domain 3"/>
    <property type="match status" value="1"/>
</dbReference>
<sequence>MSPIHLLQLLIFSVCIYSFSVFTYLVFYYDLISSVLFNEVQSEYDFIIVGSGTAGSLIAHRIAKETNYTFIVLEAGGRGHPFHDIPAFGPLLHQSIFDWNYETVPQENACFAMEKAKCKLTQGKIFGGSSKLNNMVHVQGNISHYVEWFHGKYTKNYIEEQFNYMKSNIFHLSNIQYESNLSDAVLKAAEELNFNLLDKDFEIGFIKSLVTQNNGKRWTTSYNLETSKYVLTNVLVEKLLFNDSTCVGVQIHSPKKIKLFAKKGVIVSAGTFNSAKILQLSGIGPKTLLDSLDITVRKELPVGNNLQDHIGTGLDLVLFNNAQSVQMFDIMNPWNVFQYFFKGRGPLTTPGCEVVGFISTKNETTPDLQFMVLPVGISADRGSYLRKALRIKDSVWKKYFSQIFDKHSATFLTLLLHPKSKGEVRIQSSDPTVPPLIDPKYLSHKDDIRTIANGVLMTRKLIETESLKAIGAHINNLPFPGCENFEIFSHLYLECYIKHLTLTSYHPVGTCTMGLPDSNKSVVDTSFRVLGIDNLYVVDGSVLPTLPSGNINAAIAMMANIFFENNIKQRYSMNIKISCDKITFKELVQKVCPVR</sequence>
<keyword evidence="6" id="KW-0812">Transmembrane</keyword>
<dbReference type="SUPFAM" id="SSF54373">
    <property type="entry name" value="FAD-linked reductases, C-terminal domain"/>
    <property type="match status" value="1"/>
</dbReference>
<evidence type="ECO:0000313" key="9">
    <source>
        <dbReference type="EMBL" id="CAH2106741.1"/>
    </source>
</evidence>
<dbReference type="PANTHER" id="PTHR11552:SF147">
    <property type="entry name" value="CHOLINE DEHYDROGENASE, MITOCHONDRIAL"/>
    <property type="match status" value="1"/>
</dbReference>
<feature type="domain" description="Glucose-methanol-choline oxidoreductase N-terminal" evidence="7">
    <location>
        <begin position="44"/>
        <end position="310"/>
    </location>
</feature>
<evidence type="ECO:0000259" key="7">
    <source>
        <dbReference type="Pfam" id="PF00732"/>
    </source>
</evidence>
<dbReference type="GO" id="GO:0050660">
    <property type="term" value="F:flavin adenine dinucleotide binding"/>
    <property type="evidence" value="ECO:0007669"/>
    <property type="project" value="InterPro"/>
</dbReference>
<dbReference type="Pfam" id="PF05199">
    <property type="entry name" value="GMC_oxred_C"/>
    <property type="match status" value="1"/>
</dbReference>
<comment type="cofactor">
    <cofactor evidence="1 5">
        <name>FAD</name>
        <dbReference type="ChEBI" id="CHEBI:57692"/>
    </cofactor>
</comment>
<evidence type="ECO:0000313" key="10">
    <source>
        <dbReference type="Proteomes" id="UP001153954"/>
    </source>
</evidence>
<evidence type="ECO:0000256" key="2">
    <source>
        <dbReference type="ARBA" id="ARBA00010790"/>
    </source>
</evidence>
<feature type="domain" description="Glucose-methanol-choline oxidoreductase C-terminal" evidence="8">
    <location>
        <begin position="418"/>
        <end position="559"/>
    </location>
</feature>
<protein>
    <recommendedName>
        <fullName evidence="11">Glucose dehydrogenase [FAD, quinone]-like</fullName>
    </recommendedName>
</protein>
<name>A0AAU9V943_EUPED</name>
<feature type="binding site" evidence="5">
    <location>
        <begin position="133"/>
        <end position="136"/>
    </location>
    <ligand>
        <name>FAD</name>
        <dbReference type="ChEBI" id="CHEBI:57692"/>
    </ligand>
</feature>
<dbReference type="GO" id="GO:0016614">
    <property type="term" value="F:oxidoreductase activity, acting on CH-OH group of donors"/>
    <property type="evidence" value="ECO:0007669"/>
    <property type="project" value="InterPro"/>
</dbReference>
<dbReference type="PIRSF" id="PIRSF000137">
    <property type="entry name" value="Alcohol_oxidase"/>
    <property type="match status" value="1"/>
</dbReference>
<feature type="binding site" evidence="5">
    <location>
        <position position="540"/>
    </location>
    <ligand>
        <name>FAD</name>
        <dbReference type="ChEBI" id="CHEBI:57692"/>
    </ligand>
</feature>
<proteinExistence type="inferred from homology"/>
<comment type="caution">
    <text evidence="9">The sequence shown here is derived from an EMBL/GenBank/DDBJ whole genome shotgun (WGS) entry which is preliminary data.</text>
</comment>
<evidence type="ECO:0000259" key="8">
    <source>
        <dbReference type="Pfam" id="PF05199"/>
    </source>
</evidence>
<comment type="similarity">
    <text evidence="2">Belongs to the GMC oxidoreductase family.</text>
</comment>
<keyword evidence="3" id="KW-0285">Flavoprotein</keyword>
<dbReference type="EMBL" id="CAKOGL010000029">
    <property type="protein sequence ID" value="CAH2106741.1"/>
    <property type="molecule type" value="Genomic_DNA"/>
</dbReference>
<evidence type="ECO:0000256" key="3">
    <source>
        <dbReference type="ARBA" id="ARBA00022630"/>
    </source>
</evidence>
<evidence type="ECO:0000256" key="1">
    <source>
        <dbReference type="ARBA" id="ARBA00001974"/>
    </source>
</evidence>
<dbReference type="InterPro" id="IPR012132">
    <property type="entry name" value="GMC_OxRdtase"/>
</dbReference>
<feature type="binding site" evidence="5">
    <location>
        <position position="236"/>
    </location>
    <ligand>
        <name>FAD</name>
        <dbReference type="ChEBI" id="CHEBI:57692"/>
    </ligand>
</feature>
<dbReference type="InterPro" id="IPR000172">
    <property type="entry name" value="GMC_OxRdtase_N"/>
</dbReference>
<evidence type="ECO:0000256" key="4">
    <source>
        <dbReference type="ARBA" id="ARBA00022827"/>
    </source>
</evidence>
<keyword evidence="10" id="KW-1185">Reference proteome</keyword>